<feature type="domain" description="RDD" evidence="6">
    <location>
        <begin position="21"/>
        <end position="144"/>
    </location>
</feature>
<evidence type="ECO:0000256" key="3">
    <source>
        <dbReference type="ARBA" id="ARBA00022989"/>
    </source>
</evidence>
<reference evidence="7 8" key="1">
    <citation type="submission" date="2019-10" db="EMBL/GenBank/DDBJ databases">
        <title>Alcanivorax sp.PA15-N-34 draft genome sequence.</title>
        <authorList>
            <person name="Liao X."/>
            <person name="Shao Z."/>
        </authorList>
    </citation>
    <scope>NUCLEOTIDE SEQUENCE [LARGE SCALE GENOMIC DNA]</scope>
    <source>
        <strain evidence="7 8">PA15-N-34</strain>
    </source>
</reference>
<comment type="caution">
    <text evidence="7">The sequence shown here is derived from an EMBL/GenBank/DDBJ whole genome shotgun (WGS) entry which is preliminary data.</text>
</comment>
<organism evidence="7 8">
    <name type="scientific">Alcanivorax sediminis</name>
    <dbReference type="NCBI Taxonomy" id="2663008"/>
    <lineage>
        <taxon>Bacteria</taxon>
        <taxon>Pseudomonadati</taxon>
        <taxon>Pseudomonadota</taxon>
        <taxon>Gammaproteobacteria</taxon>
        <taxon>Oceanospirillales</taxon>
        <taxon>Alcanivoracaceae</taxon>
        <taxon>Alcanivorax</taxon>
    </lineage>
</organism>
<dbReference type="Proteomes" id="UP000469421">
    <property type="component" value="Unassembled WGS sequence"/>
</dbReference>
<dbReference type="AlphaFoldDB" id="A0A6N7LWX6"/>
<evidence type="ECO:0000259" key="6">
    <source>
        <dbReference type="Pfam" id="PF06271"/>
    </source>
</evidence>
<keyword evidence="4 5" id="KW-0472">Membrane</keyword>
<evidence type="ECO:0000256" key="2">
    <source>
        <dbReference type="ARBA" id="ARBA00022692"/>
    </source>
</evidence>
<dbReference type="PANTHER" id="PTHR38480">
    <property type="entry name" value="SLR0254 PROTEIN"/>
    <property type="match status" value="1"/>
</dbReference>
<dbReference type="EMBL" id="WIRE01000001">
    <property type="protein sequence ID" value="MQX53714.1"/>
    <property type="molecule type" value="Genomic_DNA"/>
</dbReference>
<feature type="transmembrane region" description="Helical" evidence="5">
    <location>
        <begin position="35"/>
        <end position="66"/>
    </location>
</feature>
<dbReference type="InterPro" id="IPR010432">
    <property type="entry name" value="RDD"/>
</dbReference>
<dbReference type="GO" id="GO:0016020">
    <property type="term" value="C:membrane"/>
    <property type="evidence" value="ECO:0007669"/>
    <property type="project" value="UniProtKB-SubCell"/>
</dbReference>
<gene>
    <name evidence="7" type="ORF">GFN93_10665</name>
</gene>
<name>A0A6N7LWX6_9GAMM</name>
<dbReference type="RefSeq" id="WP_153501077.1">
    <property type="nucleotide sequence ID" value="NZ_WIRE01000001.1"/>
</dbReference>
<evidence type="ECO:0000313" key="7">
    <source>
        <dbReference type="EMBL" id="MQX53714.1"/>
    </source>
</evidence>
<keyword evidence="8" id="KW-1185">Reference proteome</keyword>
<dbReference type="Pfam" id="PF06271">
    <property type="entry name" value="RDD"/>
    <property type="match status" value="1"/>
</dbReference>
<evidence type="ECO:0000313" key="8">
    <source>
        <dbReference type="Proteomes" id="UP000469421"/>
    </source>
</evidence>
<evidence type="ECO:0000256" key="4">
    <source>
        <dbReference type="ARBA" id="ARBA00023136"/>
    </source>
</evidence>
<evidence type="ECO:0000256" key="5">
    <source>
        <dbReference type="SAM" id="Phobius"/>
    </source>
</evidence>
<sequence>MLIDERLEIETPEGTLLTLSLAGPVPRAMAYGIDLVIRLVVFGILAAVVGVFGNVGTGMLLISLFLLEWFYPTLFEAFRHGQTPGKKFMGIAVVHSNGTPLSFNGSLIRNLLRTADAFPLFYFLGFISTLISPRFQRLGDMAANSVVIHVESSASAVKPDDSSATPPDWPLSREDQLALLAFQERHAQFSEPRQQELAQLAYPELSPPLALQRLKGVTRFLVEGAR</sequence>
<keyword evidence="3 5" id="KW-1133">Transmembrane helix</keyword>
<dbReference type="PANTHER" id="PTHR38480:SF1">
    <property type="entry name" value="SLR0254 PROTEIN"/>
    <property type="match status" value="1"/>
</dbReference>
<protein>
    <submittedName>
        <fullName evidence="7">RDD family protein</fullName>
    </submittedName>
</protein>
<evidence type="ECO:0000256" key="1">
    <source>
        <dbReference type="ARBA" id="ARBA00004141"/>
    </source>
</evidence>
<accession>A0A6N7LWX6</accession>
<comment type="subcellular location">
    <subcellularLocation>
        <location evidence="1">Membrane</location>
        <topology evidence="1">Multi-pass membrane protein</topology>
    </subcellularLocation>
</comment>
<proteinExistence type="predicted"/>
<keyword evidence="2 5" id="KW-0812">Transmembrane</keyword>